<evidence type="ECO:0000313" key="3">
    <source>
        <dbReference type="EMBL" id="AYB44410.1"/>
    </source>
</evidence>
<keyword evidence="4" id="KW-1185">Reference proteome</keyword>
<feature type="transmembrane region" description="Helical" evidence="1">
    <location>
        <begin position="179"/>
        <end position="197"/>
    </location>
</feature>
<keyword evidence="3" id="KW-0378">Hydrolase</keyword>
<gene>
    <name evidence="3" type="ORF">D5F53_14450</name>
</gene>
<dbReference type="AlphaFoldDB" id="A0A385TIS6"/>
<keyword evidence="1" id="KW-0472">Membrane</keyword>
<accession>A0A385TIS6</accession>
<keyword evidence="3" id="KW-0645">Protease</keyword>
<feature type="transmembrane region" description="Helical" evidence="1">
    <location>
        <begin position="6"/>
        <end position="26"/>
    </location>
</feature>
<feature type="transmembrane region" description="Helical" evidence="1">
    <location>
        <begin position="138"/>
        <end position="158"/>
    </location>
</feature>
<dbReference type="KEGG" id="plw:D5F53_14450"/>
<dbReference type="GO" id="GO:0004175">
    <property type="term" value="F:endopeptidase activity"/>
    <property type="evidence" value="ECO:0007669"/>
    <property type="project" value="UniProtKB-ARBA"/>
</dbReference>
<dbReference type="Proteomes" id="UP000266552">
    <property type="component" value="Chromosome"/>
</dbReference>
<dbReference type="EMBL" id="CP032412">
    <property type="protein sequence ID" value="AYB44410.1"/>
    <property type="molecule type" value="Genomic_DNA"/>
</dbReference>
<dbReference type="RefSeq" id="WP_119848310.1">
    <property type="nucleotide sequence ID" value="NZ_CP032412.1"/>
</dbReference>
<proteinExistence type="predicted"/>
<evidence type="ECO:0000259" key="2">
    <source>
        <dbReference type="Pfam" id="PF02517"/>
    </source>
</evidence>
<evidence type="ECO:0000256" key="1">
    <source>
        <dbReference type="SAM" id="Phobius"/>
    </source>
</evidence>
<dbReference type="GO" id="GO:0008237">
    <property type="term" value="F:metallopeptidase activity"/>
    <property type="evidence" value="ECO:0007669"/>
    <property type="project" value="UniProtKB-KW"/>
</dbReference>
<dbReference type="InterPro" id="IPR003675">
    <property type="entry name" value="Rce1/LyrA-like_dom"/>
</dbReference>
<keyword evidence="1" id="KW-1133">Transmembrane helix</keyword>
<reference evidence="3 4" key="1">
    <citation type="submission" date="2018-09" db="EMBL/GenBank/DDBJ databases">
        <title>Genome Sequence of Paenibacillus lautus Strain E7593-69, Azo Dye-Degrading Bacteria, Isolated from Commercial Tattoo Inks.</title>
        <authorList>
            <person name="Nho S.W."/>
            <person name="Kim S.-J."/>
            <person name="Kweon O."/>
            <person name="Cerniglia C.E."/>
        </authorList>
    </citation>
    <scope>NUCLEOTIDE SEQUENCE [LARGE SCALE GENOMIC DNA]</scope>
    <source>
        <strain evidence="3 4">E7593-69</strain>
    </source>
</reference>
<feature type="transmembrane region" description="Helical" evidence="1">
    <location>
        <begin position="35"/>
        <end position="54"/>
    </location>
</feature>
<protein>
    <submittedName>
        <fullName evidence="3">CPBP family intramembrane metalloprotease</fullName>
    </submittedName>
</protein>
<sequence length="246" mass="27529">MLEQIMEYSLRILPGILLLIGAYILLPKNSLESRFFILVLGFILIRDAMTPLGFWRFGVTGNTVWMRFLNDGWILFTLGLVSLLLTLLIVILNKSLQSLLFWCSERRFVSIFAGLLGTLIVVIPLVLIYSFISIEHRGGTVSTSILLPLLFMALAGNFMEEVLFRGYIQGYFERIAGPWKATIISAFLFATGHIFLASTVTDLGVTLLVFTLYEGMVCAFIRMKYGILPSTLTHGLTIFLLASGLI</sequence>
<name>A0A385TIS6_PAELA</name>
<dbReference type="Pfam" id="PF02517">
    <property type="entry name" value="Rce1-like"/>
    <property type="match status" value="1"/>
</dbReference>
<organism evidence="3 4">
    <name type="scientific">Paenibacillus lautus</name>
    <name type="common">Bacillus lautus</name>
    <dbReference type="NCBI Taxonomy" id="1401"/>
    <lineage>
        <taxon>Bacteria</taxon>
        <taxon>Bacillati</taxon>
        <taxon>Bacillota</taxon>
        <taxon>Bacilli</taxon>
        <taxon>Bacillales</taxon>
        <taxon>Paenibacillaceae</taxon>
        <taxon>Paenibacillus</taxon>
    </lineage>
</organism>
<keyword evidence="3" id="KW-0482">Metalloprotease</keyword>
<feature type="domain" description="CAAX prenyl protease 2/Lysostaphin resistance protein A-like" evidence="2">
    <location>
        <begin position="144"/>
        <end position="237"/>
    </location>
</feature>
<keyword evidence="1" id="KW-0812">Transmembrane</keyword>
<dbReference type="GO" id="GO:0006508">
    <property type="term" value="P:proteolysis"/>
    <property type="evidence" value="ECO:0007669"/>
    <property type="project" value="UniProtKB-KW"/>
</dbReference>
<feature type="transmembrane region" description="Helical" evidence="1">
    <location>
        <begin position="203"/>
        <end position="221"/>
    </location>
</feature>
<evidence type="ECO:0000313" key="4">
    <source>
        <dbReference type="Proteomes" id="UP000266552"/>
    </source>
</evidence>
<dbReference type="GO" id="GO:0080120">
    <property type="term" value="P:CAAX-box protein maturation"/>
    <property type="evidence" value="ECO:0007669"/>
    <property type="project" value="UniProtKB-ARBA"/>
</dbReference>
<feature type="transmembrane region" description="Helical" evidence="1">
    <location>
        <begin position="108"/>
        <end position="132"/>
    </location>
</feature>
<feature type="transmembrane region" description="Helical" evidence="1">
    <location>
        <begin position="74"/>
        <end position="96"/>
    </location>
</feature>